<protein>
    <submittedName>
        <fullName evidence="2 4">Uncharacterized protein</fullName>
    </submittedName>
</protein>
<keyword evidence="1" id="KW-0472">Membrane</keyword>
<organism evidence="4">
    <name type="scientific">Nippostrongylus brasiliensis</name>
    <name type="common">Rat hookworm</name>
    <dbReference type="NCBI Taxonomy" id="27835"/>
    <lineage>
        <taxon>Eukaryota</taxon>
        <taxon>Metazoa</taxon>
        <taxon>Ecdysozoa</taxon>
        <taxon>Nematoda</taxon>
        <taxon>Chromadorea</taxon>
        <taxon>Rhabditida</taxon>
        <taxon>Rhabditina</taxon>
        <taxon>Rhabditomorpha</taxon>
        <taxon>Strongyloidea</taxon>
        <taxon>Heligmosomidae</taxon>
        <taxon>Nippostrongylus</taxon>
    </lineage>
</organism>
<name>A0A0N4YE89_NIPBR</name>
<keyword evidence="1" id="KW-1133">Transmembrane helix</keyword>
<reference evidence="2 3" key="2">
    <citation type="submission" date="2018-11" db="EMBL/GenBank/DDBJ databases">
        <authorList>
            <consortium name="Pathogen Informatics"/>
        </authorList>
    </citation>
    <scope>NUCLEOTIDE SEQUENCE [LARGE SCALE GENOMIC DNA]</scope>
</reference>
<proteinExistence type="predicted"/>
<gene>
    <name evidence="2" type="ORF">NBR_LOCUS14991</name>
</gene>
<keyword evidence="1" id="KW-0812">Transmembrane</keyword>
<dbReference type="Proteomes" id="UP000271162">
    <property type="component" value="Unassembled WGS sequence"/>
</dbReference>
<evidence type="ECO:0000256" key="1">
    <source>
        <dbReference type="SAM" id="Phobius"/>
    </source>
</evidence>
<keyword evidence="3" id="KW-1185">Reference proteome</keyword>
<sequence length="68" mass="7734">MVKKLDPRAVGFAYAFFKTRCVHIAMMAILMEPKKVMRHAKVDGGWPSDFKRIVAMGWSMPTAFNGQM</sequence>
<accession>A0A0N4YE89</accession>
<dbReference type="AlphaFoldDB" id="A0A0N4YE89"/>
<dbReference type="EMBL" id="UYSL01021561">
    <property type="protein sequence ID" value="VDL78585.1"/>
    <property type="molecule type" value="Genomic_DNA"/>
</dbReference>
<dbReference type="WBParaSite" id="NBR_0001499001-mRNA-1">
    <property type="protein sequence ID" value="NBR_0001499001-mRNA-1"/>
    <property type="gene ID" value="NBR_0001499001"/>
</dbReference>
<reference evidence="4" key="1">
    <citation type="submission" date="2017-02" db="UniProtKB">
        <authorList>
            <consortium name="WormBaseParasite"/>
        </authorList>
    </citation>
    <scope>IDENTIFICATION</scope>
</reference>
<feature type="transmembrane region" description="Helical" evidence="1">
    <location>
        <begin position="12"/>
        <end position="31"/>
    </location>
</feature>
<evidence type="ECO:0000313" key="2">
    <source>
        <dbReference type="EMBL" id="VDL78585.1"/>
    </source>
</evidence>
<evidence type="ECO:0000313" key="3">
    <source>
        <dbReference type="Proteomes" id="UP000271162"/>
    </source>
</evidence>
<evidence type="ECO:0000313" key="4">
    <source>
        <dbReference type="WBParaSite" id="NBR_0001499001-mRNA-1"/>
    </source>
</evidence>